<evidence type="ECO:0000313" key="1">
    <source>
        <dbReference type="EMBL" id="CAB3779945.1"/>
    </source>
</evidence>
<accession>A0A6S7AWN3</accession>
<dbReference type="AlphaFoldDB" id="A0A6S7AWN3"/>
<organism evidence="1 2">
    <name type="scientific">Pararobbsia alpina</name>
    <dbReference type="NCBI Taxonomy" id="621374"/>
    <lineage>
        <taxon>Bacteria</taxon>
        <taxon>Pseudomonadati</taxon>
        <taxon>Pseudomonadota</taxon>
        <taxon>Betaproteobacteria</taxon>
        <taxon>Burkholderiales</taxon>
        <taxon>Burkholderiaceae</taxon>
        <taxon>Pararobbsia</taxon>
    </lineage>
</organism>
<evidence type="ECO:0000313" key="2">
    <source>
        <dbReference type="Proteomes" id="UP000494115"/>
    </source>
</evidence>
<dbReference type="EMBL" id="CADIKM010000003">
    <property type="protein sequence ID" value="CAB3779945.1"/>
    <property type="molecule type" value="Genomic_DNA"/>
</dbReference>
<reference evidence="1 2" key="1">
    <citation type="submission" date="2020-04" db="EMBL/GenBank/DDBJ databases">
        <authorList>
            <person name="De Canck E."/>
        </authorList>
    </citation>
    <scope>NUCLEOTIDE SEQUENCE [LARGE SCALE GENOMIC DNA]</scope>
    <source>
        <strain evidence="1 2">LMG 28138</strain>
    </source>
</reference>
<sequence>MFASVRDKKPVPAPVRGSAELYPTLILTPRPDAVRRTCASCTHRDPSRAALESSIPGLSSLGSGFGASVGESRLCRLHDRLVSPGDACAHYHAAS</sequence>
<dbReference type="Proteomes" id="UP000494115">
    <property type="component" value="Unassembled WGS sequence"/>
</dbReference>
<gene>
    <name evidence="1" type="ORF">LMG28138_00937</name>
</gene>
<proteinExistence type="predicted"/>
<protein>
    <submittedName>
        <fullName evidence="1">Uncharacterized protein</fullName>
    </submittedName>
</protein>
<name>A0A6S7AWN3_9BURK</name>
<keyword evidence="2" id="KW-1185">Reference proteome</keyword>